<dbReference type="PRINTS" id="PR01490">
    <property type="entry name" value="RTXTOXIND"/>
</dbReference>
<sequence>MQKGNQFADGSDFRRFHPPLIRLQATAPNPLGRRILWTLLCLIAFLLVWAMTGKLDIIAVAEGRLVPASYLQIVQPSEAGIVREIVVREGERVSGGQVLMRMDTLAIDADFEALMTEQSRRRAQLARIDAEIQDEALMRQEGLSEPLFRESYRQFAANREALAAARSEERARMTRAEQEKAAALQQRTRLLAVLPIYRQQEGAFERLVAEGFAGELMASDKRRERIEREQELATQEHVIASADASIAQSREKLAQIRADYLRALHVERQEVQSALERIAQELVKQAHRRHLSELRAPQDGVVKDLATRTVGTVVQPGTVMATLVPEDERLKAEVWLANEDIGFVRPGQTVKLKFATYRFQKFGMGEGVVELVSADAQSEEEARERGGFGQPSQALRYKALITIENPYLELDGSRFALSPGMHSTAEILLGKRSVMEYLLSPIQKAWHEAGRER</sequence>
<evidence type="ECO:0000256" key="8">
    <source>
        <dbReference type="ARBA" id="ARBA00023136"/>
    </source>
</evidence>
<evidence type="ECO:0000256" key="6">
    <source>
        <dbReference type="ARBA" id="ARBA00022692"/>
    </source>
</evidence>
<evidence type="ECO:0000313" key="12">
    <source>
        <dbReference type="EMBL" id="NMG04764.1"/>
    </source>
</evidence>
<keyword evidence="5 9" id="KW-0997">Cell inner membrane</keyword>
<name>A0A972J9E2_9RHOO</name>
<dbReference type="Gene3D" id="1.10.287.470">
    <property type="entry name" value="Helix hairpin bin"/>
    <property type="match status" value="1"/>
</dbReference>
<keyword evidence="8 9" id="KW-0472">Membrane</keyword>
<organism evidence="12 13">
    <name type="scientific">Azoarcus taiwanensis</name>
    <dbReference type="NCBI Taxonomy" id="666964"/>
    <lineage>
        <taxon>Bacteria</taxon>
        <taxon>Pseudomonadati</taxon>
        <taxon>Pseudomonadota</taxon>
        <taxon>Betaproteobacteria</taxon>
        <taxon>Rhodocyclales</taxon>
        <taxon>Zoogloeaceae</taxon>
        <taxon>Azoarcus</taxon>
    </lineage>
</organism>
<feature type="domain" description="AprE-like beta-barrel" evidence="11">
    <location>
        <begin position="332"/>
        <end position="428"/>
    </location>
</feature>
<dbReference type="RefSeq" id="WP_168989404.1">
    <property type="nucleotide sequence ID" value="NZ_CAWPHM010000059.1"/>
</dbReference>
<evidence type="ECO:0000256" key="4">
    <source>
        <dbReference type="ARBA" id="ARBA00022475"/>
    </source>
</evidence>
<dbReference type="InterPro" id="IPR010129">
    <property type="entry name" value="T1SS_HlyD"/>
</dbReference>
<evidence type="ECO:0000256" key="5">
    <source>
        <dbReference type="ARBA" id="ARBA00022519"/>
    </source>
</evidence>
<evidence type="ECO:0000256" key="1">
    <source>
        <dbReference type="ARBA" id="ARBA00004377"/>
    </source>
</evidence>
<dbReference type="GO" id="GO:0005886">
    <property type="term" value="C:plasma membrane"/>
    <property type="evidence" value="ECO:0007669"/>
    <property type="project" value="UniProtKB-SubCell"/>
</dbReference>
<evidence type="ECO:0000256" key="7">
    <source>
        <dbReference type="ARBA" id="ARBA00022989"/>
    </source>
</evidence>
<evidence type="ECO:0000313" key="13">
    <source>
        <dbReference type="Proteomes" id="UP000599523"/>
    </source>
</evidence>
<accession>A0A972J9E2</accession>
<keyword evidence="6 9" id="KW-0812">Transmembrane</keyword>
<protein>
    <recommendedName>
        <fullName evidence="9">Membrane fusion protein (MFP) family protein</fullName>
    </recommendedName>
</protein>
<evidence type="ECO:0000256" key="3">
    <source>
        <dbReference type="ARBA" id="ARBA00022448"/>
    </source>
</evidence>
<evidence type="ECO:0000256" key="10">
    <source>
        <dbReference type="SAM" id="Coils"/>
    </source>
</evidence>
<dbReference type="InterPro" id="IPR050739">
    <property type="entry name" value="MFP"/>
</dbReference>
<keyword evidence="13" id="KW-1185">Reference proteome</keyword>
<evidence type="ECO:0000256" key="9">
    <source>
        <dbReference type="RuleBase" id="RU365093"/>
    </source>
</evidence>
<proteinExistence type="inferred from homology"/>
<keyword evidence="4 9" id="KW-1003">Cell membrane</keyword>
<dbReference type="NCBIfam" id="TIGR01843">
    <property type="entry name" value="type_I_hlyD"/>
    <property type="match status" value="1"/>
</dbReference>
<dbReference type="Pfam" id="PF26002">
    <property type="entry name" value="Beta-barrel_AprE"/>
    <property type="match status" value="1"/>
</dbReference>
<keyword evidence="10" id="KW-0175">Coiled coil</keyword>
<comment type="subcellular location">
    <subcellularLocation>
        <location evidence="1 9">Cell inner membrane</location>
        <topology evidence="1 9">Single-pass membrane protein</topology>
    </subcellularLocation>
</comment>
<dbReference type="EMBL" id="WTVM01000153">
    <property type="protein sequence ID" value="NMG04764.1"/>
    <property type="molecule type" value="Genomic_DNA"/>
</dbReference>
<dbReference type="PANTHER" id="PTHR30386">
    <property type="entry name" value="MEMBRANE FUSION SUBUNIT OF EMRAB-TOLC MULTIDRUG EFFLUX PUMP"/>
    <property type="match status" value="1"/>
</dbReference>
<dbReference type="PANTHER" id="PTHR30386:SF27">
    <property type="entry name" value="MEMBRANE FUSION PROTEIN (MFP) FAMILY PROTEIN"/>
    <property type="match status" value="1"/>
</dbReference>
<dbReference type="Gene3D" id="2.40.30.170">
    <property type="match status" value="1"/>
</dbReference>
<gene>
    <name evidence="12" type="ORF">GPA21_17570</name>
</gene>
<dbReference type="Gene3D" id="2.40.50.100">
    <property type="match status" value="1"/>
</dbReference>
<dbReference type="InterPro" id="IPR006144">
    <property type="entry name" value="Secretion_HlyD_CS"/>
</dbReference>
<comment type="similarity">
    <text evidence="2 9">Belongs to the membrane fusion protein (MFP) (TC 8.A.1) family.</text>
</comment>
<dbReference type="AlphaFoldDB" id="A0A972J9E2"/>
<evidence type="ECO:0000259" key="11">
    <source>
        <dbReference type="Pfam" id="PF26002"/>
    </source>
</evidence>
<dbReference type="InterPro" id="IPR058982">
    <property type="entry name" value="Beta-barrel_AprE"/>
</dbReference>
<feature type="transmembrane region" description="Helical" evidence="9">
    <location>
        <begin position="35"/>
        <end position="52"/>
    </location>
</feature>
<keyword evidence="3 9" id="KW-0813">Transport</keyword>
<feature type="coiled-coil region" evidence="10">
    <location>
        <begin position="159"/>
        <end position="186"/>
    </location>
</feature>
<keyword evidence="7 9" id="KW-1133">Transmembrane helix</keyword>
<dbReference type="GO" id="GO:0009306">
    <property type="term" value="P:protein secretion"/>
    <property type="evidence" value="ECO:0007669"/>
    <property type="project" value="InterPro"/>
</dbReference>
<dbReference type="Proteomes" id="UP000599523">
    <property type="component" value="Unassembled WGS sequence"/>
</dbReference>
<comment type="caution">
    <text evidence="12">The sequence shown here is derived from an EMBL/GenBank/DDBJ whole genome shotgun (WGS) entry which is preliminary data.</text>
</comment>
<reference evidence="12" key="1">
    <citation type="submission" date="2019-12" db="EMBL/GenBank/DDBJ databases">
        <title>Comparative genomics gives insights into the taxonomy of the Azoarcus-Aromatoleum group and reveals separate origins of nif in the plant-associated Azoarcus and non-plant-associated Aromatoleum sub-groups.</title>
        <authorList>
            <person name="Lafos M."/>
            <person name="Maluk M."/>
            <person name="Batista M."/>
            <person name="Junghare M."/>
            <person name="Carmona M."/>
            <person name="Faoro H."/>
            <person name="Cruz L.M."/>
            <person name="Battistoni F."/>
            <person name="De Souza E."/>
            <person name="Pedrosa F."/>
            <person name="Chen W.-M."/>
            <person name="Poole P.S."/>
            <person name="Dixon R.A."/>
            <person name="James E.K."/>
        </authorList>
    </citation>
    <scope>NUCLEOTIDE SEQUENCE</scope>
    <source>
        <strain evidence="12">NSC3</strain>
    </source>
</reference>
<evidence type="ECO:0000256" key="2">
    <source>
        <dbReference type="ARBA" id="ARBA00009477"/>
    </source>
</evidence>
<dbReference type="PROSITE" id="PS00543">
    <property type="entry name" value="HLYD_FAMILY"/>
    <property type="match status" value="1"/>
</dbReference>